<dbReference type="EMBL" id="DWXE01000001">
    <property type="protein sequence ID" value="HJB89953.1"/>
    <property type="molecule type" value="Genomic_DNA"/>
</dbReference>
<dbReference type="PANTHER" id="PTHR43649:SF17">
    <property type="entry name" value="ABC TRANSPORTER SOLUTE BINDING PROTEIN-SUGAR TRANSPORT"/>
    <property type="match status" value="1"/>
</dbReference>
<protein>
    <submittedName>
        <fullName evidence="3">ABC transporter substrate-binding protein</fullName>
    </submittedName>
</protein>
<dbReference type="Pfam" id="PF12010">
    <property type="entry name" value="DUF3502"/>
    <property type="match status" value="1"/>
</dbReference>
<dbReference type="Pfam" id="PF13416">
    <property type="entry name" value="SBP_bac_8"/>
    <property type="match status" value="1"/>
</dbReference>
<feature type="signal peptide" evidence="1">
    <location>
        <begin position="1"/>
        <end position="21"/>
    </location>
</feature>
<dbReference type="SUPFAM" id="SSF53850">
    <property type="entry name" value="Periplasmic binding protein-like II"/>
    <property type="match status" value="1"/>
</dbReference>
<dbReference type="InterPro" id="IPR022627">
    <property type="entry name" value="DUF3502"/>
</dbReference>
<evidence type="ECO:0000259" key="2">
    <source>
        <dbReference type="Pfam" id="PF12010"/>
    </source>
</evidence>
<proteinExistence type="predicted"/>
<accession>A0A9D2MNE8</accession>
<reference evidence="3" key="1">
    <citation type="journal article" date="2021" name="PeerJ">
        <title>Extensive microbial diversity within the chicken gut microbiome revealed by metagenomics and culture.</title>
        <authorList>
            <person name="Gilroy R."/>
            <person name="Ravi A."/>
            <person name="Getino M."/>
            <person name="Pursley I."/>
            <person name="Horton D.L."/>
            <person name="Alikhan N.F."/>
            <person name="Baker D."/>
            <person name="Gharbi K."/>
            <person name="Hall N."/>
            <person name="Watson M."/>
            <person name="Adriaenssens E.M."/>
            <person name="Foster-Nyarko E."/>
            <person name="Jarju S."/>
            <person name="Secka A."/>
            <person name="Antonio M."/>
            <person name="Oren A."/>
            <person name="Chaudhuri R.R."/>
            <person name="La Ragione R."/>
            <person name="Hildebrand F."/>
            <person name="Pallen M.J."/>
        </authorList>
    </citation>
    <scope>NUCLEOTIDE SEQUENCE</scope>
    <source>
        <strain evidence="3">USAMLcec3-2134</strain>
    </source>
</reference>
<name>A0A9D2MNE8_9FIRM</name>
<sequence length="535" mass="58538">MKMKKLLSSGMSLLLATALLAGCGGAPQTSAVVESAQGSEAASAAQTQEASSEAAESASDEIVTLKWYMSINPVAADTDKVMEKINEYTKEKIGVEIDYTVIANPDYKEKMPTLINSGDYFDICFTANWTTNYTQFAGRGAFMDIKELLPQYAKETWEFIPQELWTAASIDGAIYGVPSYKEMGWQSGFFVNSDMAEEYGIDLSAVKTLEDYTEVLKTVKEKSEAAGQNVIGVSGMTFNLTVPYESLTGTPTLPGASPVSEFGNFEGEEEVFNQYASQDYMDYCNLVRDWYNNGYLSADPVNYDSDTANRDNDFANGKLFSYVISYAPGAAESEEAKTGHGVTFVPLMNPLFETRNAMGGLLAISSASKYPEKALEFINLLNTDEYVGTLIRHGIEGEHHTAVGDTQVDRTMGGTLDPADNGYDYTYGWQFGTPFNQKWDISYPDNIEEMFTEYNESAITAAHNGFTFDTTPVEAEIAALTSTVEEYAKALESGMVDPAENVPKFLQALEDNGVQILMDEIQTQLDAWGSGAAAE</sequence>
<evidence type="ECO:0000313" key="3">
    <source>
        <dbReference type="EMBL" id="HJB89953.1"/>
    </source>
</evidence>
<dbReference type="Proteomes" id="UP000886883">
    <property type="component" value="Unassembled WGS sequence"/>
</dbReference>
<dbReference type="PROSITE" id="PS51257">
    <property type="entry name" value="PROKAR_LIPOPROTEIN"/>
    <property type="match status" value="1"/>
</dbReference>
<feature type="domain" description="DUF3502" evidence="2">
    <location>
        <begin position="465"/>
        <end position="528"/>
    </location>
</feature>
<organism evidence="3 4">
    <name type="scientific">Candidatus Eisenbergiella merdigallinarum</name>
    <dbReference type="NCBI Taxonomy" id="2838552"/>
    <lineage>
        <taxon>Bacteria</taxon>
        <taxon>Bacillati</taxon>
        <taxon>Bacillota</taxon>
        <taxon>Clostridia</taxon>
        <taxon>Lachnospirales</taxon>
        <taxon>Lachnospiraceae</taxon>
        <taxon>Eisenbergiella</taxon>
    </lineage>
</organism>
<evidence type="ECO:0000313" key="4">
    <source>
        <dbReference type="Proteomes" id="UP000886883"/>
    </source>
</evidence>
<dbReference type="AlphaFoldDB" id="A0A9D2MNE8"/>
<comment type="caution">
    <text evidence="3">The sequence shown here is derived from an EMBL/GenBank/DDBJ whole genome shotgun (WGS) entry which is preliminary data.</text>
</comment>
<evidence type="ECO:0000256" key="1">
    <source>
        <dbReference type="SAM" id="SignalP"/>
    </source>
</evidence>
<feature type="chain" id="PRO_5038410716" evidence="1">
    <location>
        <begin position="22"/>
        <end position="535"/>
    </location>
</feature>
<dbReference type="Gene3D" id="3.40.190.10">
    <property type="entry name" value="Periplasmic binding protein-like II"/>
    <property type="match status" value="1"/>
</dbReference>
<dbReference type="InterPro" id="IPR050490">
    <property type="entry name" value="Bact_solute-bd_prot1"/>
</dbReference>
<keyword evidence="1" id="KW-0732">Signal</keyword>
<dbReference type="InterPro" id="IPR006059">
    <property type="entry name" value="SBP"/>
</dbReference>
<dbReference type="PANTHER" id="PTHR43649">
    <property type="entry name" value="ARABINOSE-BINDING PROTEIN-RELATED"/>
    <property type="match status" value="1"/>
</dbReference>
<reference evidence="3" key="2">
    <citation type="submission" date="2021-04" db="EMBL/GenBank/DDBJ databases">
        <authorList>
            <person name="Gilroy R."/>
        </authorList>
    </citation>
    <scope>NUCLEOTIDE SEQUENCE</scope>
    <source>
        <strain evidence="3">USAMLcec3-2134</strain>
    </source>
</reference>
<gene>
    <name evidence="3" type="ORF">H9763_00605</name>
</gene>